<reference evidence="1 2" key="2">
    <citation type="submission" date="2019-08" db="EMBL/GenBank/DDBJ databases">
        <title>Jejuicoccus antrihumi gen. nov., sp. nov., a new member of the family Dermacoccaceae isolated from a cave.</title>
        <authorList>
            <person name="Schumann P."/>
            <person name="Kim I.S."/>
        </authorList>
    </citation>
    <scope>NUCLEOTIDE SEQUENCE [LARGE SCALE GENOMIC DNA]</scope>
    <source>
        <strain evidence="1 2">C5-26</strain>
    </source>
</reference>
<protein>
    <recommendedName>
        <fullName evidence="3">Abi family protein</fullName>
    </recommendedName>
</protein>
<dbReference type="Proteomes" id="UP000320244">
    <property type="component" value="Unassembled WGS sequence"/>
</dbReference>
<comment type="caution">
    <text evidence="1">The sequence shown here is derived from an EMBL/GenBank/DDBJ whole genome shotgun (WGS) entry which is preliminary data.</text>
</comment>
<dbReference type="RefSeq" id="WP_146321475.1">
    <property type="nucleotide sequence ID" value="NZ_VCQV01000092.1"/>
</dbReference>
<sequence>MRLWRKSQIEGAAATDGWLQEWLTHAWLALMFARWEAHYRPAFADANGVDQKEVHSDVIGDIRNLRNGVIHHRGIATAKNTGRCKVLTKFSVGDKVLLRPEDVRLMRDAMQVRIAPETDA</sequence>
<organism evidence="1 2">
    <name type="scientific">Leekyejoonella antrihumi</name>
    <dbReference type="NCBI Taxonomy" id="1660198"/>
    <lineage>
        <taxon>Bacteria</taxon>
        <taxon>Bacillati</taxon>
        <taxon>Actinomycetota</taxon>
        <taxon>Actinomycetes</taxon>
        <taxon>Micrococcales</taxon>
        <taxon>Dermacoccaceae</taxon>
        <taxon>Leekyejoonella</taxon>
    </lineage>
</organism>
<gene>
    <name evidence="1" type="ORF">FGL98_24675</name>
</gene>
<proteinExistence type="predicted"/>
<name>A0A563DPI2_9MICO</name>
<evidence type="ECO:0000313" key="1">
    <source>
        <dbReference type="EMBL" id="TWP32105.1"/>
    </source>
</evidence>
<dbReference type="OrthoDB" id="4547921at2"/>
<reference evidence="1 2" key="1">
    <citation type="submission" date="2019-05" db="EMBL/GenBank/DDBJ databases">
        <authorList>
            <person name="Lee S.D."/>
        </authorList>
    </citation>
    <scope>NUCLEOTIDE SEQUENCE [LARGE SCALE GENOMIC DNA]</scope>
    <source>
        <strain evidence="1 2">C5-26</strain>
    </source>
</reference>
<accession>A0A563DPI2</accession>
<evidence type="ECO:0008006" key="3">
    <source>
        <dbReference type="Google" id="ProtNLM"/>
    </source>
</evidence>
<keyword evidence="2" id="KW-1185">Reference proteome</keyword>
<dbReference type="EMBL" id="VCQV01000092">
    <property type="protein sequence ID" value="TWP32105.1"/>
    <property type="molecule type" value="Genomic_DNA"/>
</dbReference>
<evidence type="ECO:0000313" key="2">
    <source>
        <dbReference type="Proteomes" id="UP000320244"/>
    </source>
</evidence>
<dbReference type="AlphaFoldDB" id="A0A563DPI2"/>